<evidence type="ECO:0000256" key="3">
    <source>
        <dbReference type="SAM" id="MobiDB-lite"/>
    </source>
</evidence>
<comment type="caution">
    <text evidence="4">The sequence shown here is derived from an EMBL/GenBank/DDBJ whole genome shotgun (WGS) entry which is preliminary data.</text>
</comment>
<sequence length="53" mass="6118">MGKLTLPQLERHLFSAADILRGKMDASEFKKRIQKSEFRSQNQSDGDLDPNRL</sequence>
<feature type="region of interest" description="Disordered" evidence="3">
    <location>
        <begin position="31"/>
        <end position="53"/>
    </location>
</feature>
<protein>
    <recommendedName>
        <fullName evidence="6">Site-specific DNA-methyltransferase (adenine-specific)</fullName>
    </recommendedName>
</protein>
<accession>A0ABX1P3Q8</accession>
<keyword evidence="2" id="KW-0680">Restriction system</keyword>
<evidence type="ECO:0000256" key="1">
    <source>
        <dbReference type="ARBA" id="ARBA00006594"/>
    </source>
</evidence>
<evidence type="ECO:0000313" key="4">
    <source>
        <dbReference type="EMBL" id="NMG18985.1"/>
    </source>
</evidence>
<keyword evidence="5" id="KW-1185">Reference proteome</keyword>
<gene>
    <name evidence="4" type="ORF">DP116_05790</name>
</gene>
<dbReference type="Proteomes" id="UP000718564">
    <property type="component" value="Unassembled WGS sequence"/>
</dbReference>
<evidence type="ECO:0000313" key="5">
    <source>
        <dbReference type="Proteomes" id="UP000718564"/>
    </source>
</evidence>
<dbReference type="EMBL" id="QMEB01000028">
    <property type="protein sequence ID" value="NMG18985.1"/>
    <property type="molecule type" value="Genomic_DNA"/>
</dbReference>
<reference evidence="4 5" key="1">
    <citation type="submission" date="2018-06" db="EMBL/GenBank/DDBJ databases">
        <title>Comparative genomics of Brasilonema spp. strains.</title>
        <authorList>
            <person name="Alvarenga D.O."/>
            <person name="Fiore M.F."/>
            <person name="Varani A.M."/>
        </authorList>
    </citation>
    <scope>NUCLEOTIDE SEQUENCE [LARGE SCALE GENOMIC DNA]</scope>
    <source>
        <strain evidence="4 5">SPC951</strain>
    </source>
</reference>
<dbReference type="Gene3D" id="1.20.1260.30">
    <property type="match status" value="1"/>
</dbReference>
<dbReference type="RefSeq" id="WP_169154269.1">
    <property type="nucleotide sequence ID" value="NZ_CAWPJE010000388.1"/>
</dbReference>
<evidence type="ECO:0000256" key="2">
    <source>
        <dbReference type="ARBA" id="ARBA00022747"/>
    </source>
</evidence>
<evidence type="ECO:0008006" key="6">
    <source>
        <dbReference type="Google" id="ProtNLM"/>
    </source>
</evidence>
<name>A0ABX1P3Q8_9CYAN</name>
<proteinExistence type="inferred from homology"/>
<comment type="similarity">
    <text evidence="1">Belongs to the N(4)/N(6)-methyltransferase family.</text>
</comment>
<dbReference type="InterPro" id="IPR038333">
    <property type="entry name" value="T1MK-like_N_sf"/>
</dbReference>
<organism evidence="4 5">
    <name type="scientific">Brasilonema bromeliae SPC951</name>
    <dbReference type="NCBI Taxonomy" id="385972"/>
    <lineage>
        <taxon>Bacteria</taxon>
        <taxon>Bacillati</taxon>
        <taxon>Cyanobacteriota</taxon>
        <taxon>Cyanophyceae</taxon>
        <taxon>Nostocales</taxon>
        <taxon>Scytonemataceae</taxon>
        <taxon>Brasilonema</taxon>
        <taxon>Bromeliae group (in: Brasilonema)</taxon>
    </lineage>
</organism>